<dbReference type="EMBL" id="GL434345">
    <property type="protein sequence ID" value="EFN74978.1"/>
    <property type="molecule type" value="Genomic_DNA"/>
</dbReference>
<organism evidence="3">
    <name type="scientific">Camponotus floridanus</name>
    <name type="common">Florida carpenter ant</name>
    <dbReference type="NCBI Taxonomy" id="104421"/>
    <lineage>
        <taxon>Eukaryota</taxon>
        <taxon>Metazoa</taxon>
        <taxon>Ecdysozoa</taxon>
        <taxon>Arthropoda</taxon>
        <taxon>Hexapoda</taxon>
        <taxon>Insecta</taxon>
        <taxon>Pterygota</taxon>
        <taxon>Neoptera</taxon>
        <taxon>Endopterygota</taxon>
        <taxon>Hymenoptera</taxon>
        <taxon>Apocrita</taxon>
        <taxon>Aculeata</taxon>
        <taxon>Formicoidea</taxon>
        <taxon>Formicidae</taxon>
        <taxon>Formicinae</taxon>
        <taxon>Camponotus</taxon>
    </lineage>
</organism>
<dbReference type="Proteomes" id="UP000000311">
    <property type="component" value="Unassembled WGS sequence"/>
</dbReference>
<sequence length="95" mass="10373">MLFIPRSSSCTGALYEQSIINFSERVVNATGEGPFQQPEGPITIELLSSNCNALRFAGSHQIEEDARELQMNATTMERELSNEPSAVSPVALTIE</sequence>
<keyword evidence="3" id="KW-1185">Reference proteome</keyword>
<proteinExistence type="predicted"/>
<accession>E1ZV18</accession>
<evidence type="ECO:0000313" key="2">
    <source>
        <dbReference type="EMBL" id="EFN74978.1"/>
    </source>
</evidence>
<dbReference type="InParanoid" id="E1ZV18"/>
<protein>
    <submittedName>
        <fullName evidence="2">Uncharacterized protein</fullName>
    </submittedName>
</protein>
<reference evidence="2 3" key="1">
    <citation type="journal article" date="2010" name="Science">
        <title>Genomic comparison of the ants Camponotus floridanus and Harpegnathos saltator.</title>
        <authorList>
            <person name="Bonasio R."/>
            <person name="Zhang G."/>
            <person name="Ye C."/>
            <person name="Mutti N.S."/>
            <person name="Fang X."/>
            <person name="Qin N."/>
            <person name="Donahue G."/>
            <person name="Yang P."/>
            <person name="Li Q."/>
            <person name="Li C."/>
            <person name="Zhang P."/>
            <person name="Huang Z."/>
            <person name="Berger S.L."/>
            <person name="Reinberg D."/>
            <person name="Wang J."/>
            <person name="Liebig J."/>
        </authorList>
    </citation>
    <scope>NUCLEOTIDE SEQUENCE [LARGE SCALE GENOMIC DNA]</scope>
    <source>
        <strain evidence="3">C129</strain>
    </source>
</reference>
<evidence type="ECO:0000256" key="1">
    <source>
        <dbReference type="SAM" id="MobiDB-lite"/>
    </source>
</evidence>
<evidence type="ECO:0000313" key="3">
    <source>
        <dbReference type="Proteomes" id="UP000000311"/>
    </source>
</evidence>
<dbReference type="AlphaFoldDB" id="E1ZV18"/>
<gene>
    <name evidence="2" type="ORF">EAG_08560</name>
</gene>
<feature type="region of interest" description="Disordered" evidence="1">
    <location>
        <begin position="75"/>
        <end position="95"/>
    </location>
</feature>
<name>E1ZV18_CAMFO</name>